<gene>
    <name evidence="2" type="ORF">LVIROSA_LOCUS19754</name>
</gene>
<feature type="transmembrane region" description="Helical" evidence="1">
    <location>
        <begin position="74"/>
        <end position="95"/>
    </location>
</feature>
<dbReference type="Proteomes" id="UP001157418">
    <property type="component" value="Unassembled WGS sequence"/>
</dbReference>
<comment type="caution">
    <text evidence="2">The sequence shown here is derived from an EMBL/GenBank/DDBJ whole genome shotgun (WGS) entry which is preliminary data.</text>
</comment>
<organism evidence="2 3">
    <name type="scientific">Lactuca virosa</name>
    <dbReference type="NCBI Taxonomy" id="75947"/>
    <lineage>
        <taxon>Eukaryota</taxon>
        <taxon>Viridiplantae</taxon>
        <taxon>Streptophyta</taxon>
        <taxon>Embryophyta</taxon>
        <taxon>Tracheophyta</taxon>
        <taxon>Spermatophyta</taxon>
        <taxon>Magnoliopsida</taxon>
        <taxon>eudicotyledons</taxon>
        <taxon>Gunneridae</taxon>
        <taxon>Pentapetalae</taxon>
        <taxon>asterids</taxon>
        <taxon>campanulids</taxon>
        <taxon>Asterales</taxon>
        <taxon>Asteraceae</taxon>
        <taxon>Cichorioideae</taxon>
        <taxon>Cichorieae</taxon>
        <taxon>Lactucinae</taxon>
        <taxon>Lactuca</taxon>
    </lineage>
</organism>
<name>A0AAU9N1Y9_9ASTR</name>
<dbReference type="PANTHER" id="PTHR35462">
    <property type="match status" value="1"/>
</dbReference>
<accession>A0AAU9N1Y9</accession>
<evidence type="ECO:0000313" key="3">
    <source>
        <dbReference type="Proteomes" id="UP001157418"/>
    </source>
</evidence>
<protein>
    <submittedName>
        <fullName evidence="2">Uncharacterized protein</fullName>
    </submittedName>
</protein>
<keyword evidence="3" id="KW-1185">Reference proteome</keyword>
<dbReference type="PANTHER" id="PTHR35462:SF2">
    <property type="entry name" value="TRANSMEMBRANE PROTEIN"/>
    <property type="match status" value="1"/>
</dbReference>
<keyword evidence="1" id="KW-0472">Membrane</keyword>
<dbReference type="AlphaFoldDB" id="A0AAU9N1Y9"/>
<reference evidence="2 3" key="1">
    <citation type="submission" date="2022-01" db="EMBL/GenBank/DDBJ databases">
        <authorList>
            <person name="Xiong W."/>
            <person name="Schranz E."/>
        </authorList>
    </citation>
    <scope>NUCLEOTIDE SEQUENCE [LARGE SCALE GENOMIC DNA]</scope>
</reference>
<keyword evidence="1" id="KW-1133">Transmembrane helix</keyword>
<keyword evidence="1" id="KW-0812">Transmembrane</keyword>
<dbReference type="EMBL" id="CAKMRJ010003334">
    <property type="protein sequence ID" value="CAH1433150.1"/>
    <property type="molecule type" value="Genomic_DNA"/>
</dbReference>
<feature type="transmembrane region" description="Helical" evidence="1">
    <location>
        <begin position="34"/>
        <end position="53"/>
    </location>
</feature>
<evidence type="ECO:0000313" key="2">
    <source>
        <dbReference type="EMBL" id="CAH1433150.1"/>
    </source>
</evidence>
<sequence length="106" mass="11544">MNNFVPQHQHFILFSITFISSSLATGTPYPLLRHWSISLGCILSLIVGANKGIADELRFFKSVGASAKDTISDIVGVIVADLVLCVCNVLCFYLDRSVKLGQTRGI</sequence>
<evidence type="ECO:0000256" key="1">
    <source>
        <dbReference type="SAM" id="Phobius"/>
    </source>
</evidence>
<proteinExistence type="predicted"/>